<feature type="region of interest" description="Disordered" evidence="1">
    <location>
        <begin position="1"/>
        <end position="36"/>
    </location>
</feature>
<evidence type="ECO:0000313" key="3">
    <source>
        <dbReference type="Proteomes" id="UP001293718"/>
    </source>
</evidence>
<organism evidence="2 3">
    <name type="scientific">Azohydromonas lata</name>
    <dbReference type="NCBI Taxonomy" id="45677"/>
    <lineage>
        <taxon>Bacteria</taxon>
        <taxon>Pseudomonadati</taxon>
        <taxon>Pseudomonadota</taxon>
        <taxon>Betaproteobacteria</taxon>
        <taxon>Burkholderiales</taxon>
        <taxon>Sphaerotilaceae</taxon>
        <taxon>Azohydromonas</taxon>
    </lineage>
</organism>
<evidence type="ECO:0008006" key="4">
    <source>
        <dbReference type="Google" id="ProtNLM"/>
    </source>
</evidence>
<accession>A0ABU5ILP7</accession>
<name>A0ABU5ILP7_9BURK</name>
<proteinExistence type="predicted"/>
<evidence type="ECO:0000313" key="2">
    <source>
        <dbReference type="EMBL" id="MDZ5459804.1"/>
    </source>
</evidence>
<protein>
    <recommendedName>
        <fullName evidence="4">Flagellar hook-length control protein FliK</fullName>
    </recommendedName>
</protein>
<sequence length="250" mass="25040">MQIAGSSLQPLLTQASGPAPGVRETQRSVDQRSAMATTAGQASVSVHISAAGRVAAAVMGTAGLAATARTQGTAHALSVDSHGRSHVTLAPQSQAIRRIVEQMTGKQIGAFNTVDLGALVQTAGGAAAAQASASGESAAAAQVISQLNALLQFSASGMVTAQDGAKIGFTVLMELEDRAMTVRSLKVRINQLGMAPPEVSYDGPASDLAGHAFTFDLGQAASEGQEGPQIFGSGVVAFEDIADPAASASA</sequence>
<feature type="compositionally biased region" description="Polar residues" evidence="1">
    <location>
        <begin position="1"/>
        <end position="16"/>
    </location>
</feature>
<keyword evidence="3" id="KW-1185">Reference proteome</keyword>
<reference evidence="2 3" key="1">
    <citation type="submission" date="2023-11" db="EMBL/GenBank/DDBJ databases">
        <title>Draft genome of Azohydromonas lata strain H1 (DSM1123), a polyhydroxyalkanoate producer.</title>
        <authorList>
            <person name="Traversa D."/>
            <person name="D'Addabbo P."/>
            <person name="Pazzani C."/>
            <person name="Manzari C."/>
            <person name="Chiara M."/>
            <person name="Scrascia M."/>
        </authorList>
    </citation>
    <scope>NUCLEOTIDE SEQUENCE [LARGE SCALE GENOMIC DNA]</scope>
    <source>
        <strain evidence="2 3">H1</strain>
    </source>
</reference>
<evidence type="ECO:0000256" key="1">
    <source>
        <dbReference type="SAM" id="MobiDB-lite"/>
    </source>
</evidence>
<gene>
    <name evidence="2" type="ORF">SM757_24800</name>
</gene>
<comment type="caution">
    <text evidence="2">The sequence shown here is derived from an EMBL/GenBank/DDBJ whole genome shotgun (WGS) entry which is preliminary data.</text>
</comment>
<dbReference type="EMBL" id="JAXOJX010000051">
    <property type="protein sequence ID" value="MDZ5459804.1"/>
    <property type="molecule type" value="Genomic_DNA"/>
</dbReference>
<dbReference type="Proteomes" id="UP001293718">
    <property type="component" value="Unassembled WGS sequence"/>
</dbReference>